<feature type="transmembrane region" description="Helical" evidence="2">
    <location>
        <begin position="356"/>
        <end position="378"/>
    </location>
</feature>
<keyword evidence="2" id="KW-0472">Membrane</keyword>
<organism evidence="4 5">
    <name type="scientific">Quercus lobata</name>
    <name type="common">Valley oak</name>
    <dbReference type="NCBI Taxonomy" id="97700"/>
    <lineage>
        <taxon>Eukaryota</taxon>
        <taxon>Viridiplantae</taxon>
        <taxon>Streptophyta</taxon>
        <taxon>Embryophyta</taxon>
        <taxon>Tracheophyta</taxon>
        <taxon>Spermatophyta</taxon>
        <taxon>Magnoliopsida</taxon>
        <taxon>eudicotyledons</taxon>
        <taxon>Gunneridae</taxon>
        <taxon>Pentapetalae</taxon>
        <taxon>rosids</taxon>
        <taxon>fabids</taxon>
        <taxon>Fagales</taxon>
        <taxon>Fagaceae</taxon>
        <taxon>Quercus</taxon>
    </lineage>
</organism>
<feature type="domain" description="PGG" evidence="3">
    <location>
        <begin position="288"/>
        <end position="378"/>
    </location>
</feature>
<dbReference type="InterPro" id="IPR026961">
    <property type="entry name" value="PGG_dom"/>
</dbReference>
<evidence type="ECO:0000313" key="4">
    <source>
        <dbReference type="EnsemblPlants" id="QL01p008905:mrna"/>
    </source>
</evidence>
<dbReference type="Pfam" id="PF12796">
    <property type="entry name" value="Ank_2"/>
    <property type="match status" value="1"/>
</dbReference>
<dbReference type="PANTHER" id="PTHR24128:SF24">
    <property type="entry name" value="ANKYRIN REPEAT PROTEIN"/>
    <property type="match status" value="1"/>
</dbReference>
<dbReference type="EMBL" id="LRBV02000001">
    <property type="status" value="NOT_ANNOTATED_CDS"/>
    <property type="molecule type" value="Genomic_DNA"/>
</dbReference>
<proteinExistence type="predicted"/>
<name>A0A7N2KLF7_QUELO</name>
<sequence>MSTSSNMDERIERMNQAAQHGNIDAFYIIIQKDVKLLKHIDKLPFVNTPLHIAAYAGHIPFAMELMRLMASFSRKLNPDGFSPIHLALQNGHGELVCRLLEIDGELFRVKGREGITPLHYVAATECHLDRLEKFLEFCPHSIEAVTIRNENALHMALKYDKLEAFRLLVRWLQKNWSQNSILWESKVLNWQDENGNTPFHIAAVRRLLLYSGVNTFAKNSEGKTAGDILAQKNQIENREIKVMLRRVGALRAPSLPKVTFYARNLWCMFSSLEKTRMHCIGEWTQISDDRRNMLLVVATLLMTVTYQGVLSPPGELWQDDYLPEPNTTLPAIRKFNSSAPIPNEAGTPIDLRNFPFWVFLSLNSLTFMLSYSTILLLIPKQRPGLALV</sequence>
<dbReference type="AlphaFoldDB" id="A0A7N2KLF7"/>
<evidence type="ECO:0000313" key="5">
    <source>
        <dbReference type="Proteomes" id="UP000594261"/>
    </source>
</evidence>
<dbReference type="InterPro" id="IPR002110">
    <property type="entry name" value="Ankyrin_rpt"/>
</dbReference>
<dbReference type="FunCoup" id="A0A7N2KLF7">
    <property type="interactions" value="99"/>
</dbReference>
<dbReference type="EnsemblPlants" id="QL01p008905:mrna">
    <property type="protein sequence ID" value="QL01p008905:mrna"/>
    <property type="gene ID" value="QL01p008905"/>
</dbReference>
<dbReference type="InterPro" id="IPR036770">
    <property type="entry name" value="Ankyrin_rpt-contain_sf"/>
</dbReference>
<evidence type="ECO:0000259" key="3">
    <source>
        <dbReference type="Pfam" id="PF13962"/>
    </source>
</evidence>
<reference evidence="4 5" key="1">
    <citation type="journal article" date="2016" name="G3 (Bethesda)">
        <title>First Draft Assembly and Annotation of the Genome of a California Endemic Oak Quercus lobata Nee (Fagaceae).</title>
        <authorList>
            <person name="Sork V.L."/>
            <person name="Fitz-Gibbon S.T."/>
            <person name="Puiu D."/>
            <person name="Crepeau M."/>
            <person name="Gugger P.F."/>
            <person name="Sherman R."/>
            <person name="Stevens K."/>
            <person name="Langley C.H."/>
            <person name="Pellegrini M."/>
            <person name="Salzberg S.L."/>
        </authorList>
    </citation>
    <scope>NUCLEOTIDE SEQUENCE [LARGE SCALE GENOMIC DNA]</scope>
    <source>
        <strain evidence="4 5">cv. SW786</strain>
    </source>
</reference>
<dbReference type="Proteomes" id="UP000594261">
    <property type="component" value="Chromosome 1"/>
</dbReference>
<evidence type="ECO:0000256" key="1">
    <source>
        <dbReference type="PROSITE-ProRule" id="PRU00023"/>
    </source>
</evidence>
<reference evidence="4" key="2">
    <citation type="submission" date="2021-01" db="UniProtKB">
        <authorList>
            <consortium name="EnsemblPlants"/>
        </authorList>
    </citation>
    <scope>IDENTIFICATION</scope>
</reference>
<dbReference type="PROSITE" id="PS50297">
    <property type="entry name" value="ANK_REP_REGION"/>
    <property type="match status" value="1"/>
</dbReference>
<dbReference type="OMA" id="ARYKSNM"/>
<accession>A0A7N2KLF7</accession>
<dbReference type="InParanoid" id="A0A7N2KLF7"/>
<feature type="repeat" description="ANK" evidence="1">
    <location>
        <begin position="79"/>
        <end position="101"/>
    </location>
</feature>
<evidence type="ECO:0000256" key="2">
    <source>
        <dbReference type="SAM" id="Phobius"/>
    </source>
</evidence>
<dbReference type="Gene3D" id="1.25.40.20">
    <property type="entry name" value="Ankyrin repeat-containing domain"/>
    <property type="match status" value="1"/>
</dbReference>
<keyword evidence="1" id="KW-0040">ANK repeat</keyword>
<keyword evidence="5" id="KW-1185">Reference proteome</keyword>
<dbReference type="SMART" id="SM00248">
    <property type="entry name" value="ANK"/>
    <property type="match status" value="5"/>
</dbReference>
<dbReference type="PROSITE" id="PS50088">
    <property type="entry name" value="ANK_REPEAT"/>
    <property type="match status" value="1"/>
</dbReference>
<keyword evidence="2" id="KW-1133">Transmembrane helix</keyword>
<keyword evidence="2" id="KW-0812">Transmembrane</keyword>
<dbReference type="SUPFAM" id="SSF48403">
    <property type="entry name" value="Ankyrin repeat"/>
    <property type="match status" value="1"/>
</dbReference>
<protein>
    <recommendedName>
        <fullName evidence="3">PGG domain-containing protein</fullName>
    </recommendedName>
</protein>
<dbReference type="Gramene" id="QL01p008905:mrna">
    <property type="protein sequence ID" value="QL01p008905:mrna"/>
    <property type="gene ID" value="QL01p008905"/>
</dbReference>
<feature type="transmembrane region" description="Helical" evidence="2">
    <location>
        <begin position="293"/>
        <end position="310"/>
    </location>
</feature>
<dbReference type="Pfam" id="PF13962">
    <property type="entry name" value="PGG"/>
    <property type="match status" value="1"/>
</dbReference>
<dbReference type="PANTHER" id="PTHR24128">
    <property type="entry name" value="HOMEOBOX PROTEIN WARIAI"/>
    <property type="match status" value="1"/>
</dbReference>